<organism evidence="4 5">
    <name type="scientific">Halothermothrix orenii (strain H 168 / OCM 544 / DSM 9562)</name>
    <dbReference type="NCBI Taxonomy" id="373903"/>
    <lineage>
        <taxon>Bacteria</taxon>
        <taxon>Bacillati</taxon>
        <taxon>Bacillota</taxon>
        <taxon>Clostridia</taxon>
        <taxon>Halanaerobiales</taxon>
        <taxon>Halothermotrichaceae</taxon>
        <taxon>Halothermothrix</taxon>
    </lineage>
</organism>
<dbReference type="InterPro" id="IPR000415">
    <property type="entry name" value="Nitroreductase-like"/>
</dbReference>
<dbReference type="eggNOG" id="COG0778">
    <property type="taxonomic scope" value="Bacteria"/>
</dbReference>
<dbReference type="InterPro" id="IPR029479">
    <property type="entry name" value="Nitroreductase"/>
</dbReference>
<accession>B8CX52</accession>
<evidence type="ECO:0000256" key="2">
    <source>
        <dbReference type="ARBA" id="ARBA00023002"/>
    </source>
</evidence>
<dbReference type="AlphaFoldDB" id="B8CX52"/>
<reference evidence="4 5" key="1">
    <citation type="journal article" date="2009" name="PLoS ONE">
        <title>Genome analysis of the anaerobic thermohalophilic bacterium Halothermothrix orenii.</title>
        <authorList>
            <person name="Mavromatis K."/>
            <person name="Ivanova N."/>
            <person name="Anderson I."/>
            <person name="Lykidis A."/>
            <person name="Hooper S.D."/>
            <person name="Sun H."/>
            <person name="Kunin V."/>
            <person name="Lapidus A."/>
            <person name="Hugenholtz P."/>
            <person name="Patel B."/>
            <person name="Kyrpides N.C."/>
        </authorList>
    </citation>
    <scope>NUCLEOTIDE SEQUENCE [LARGE SCALE GENOMIC DNA]</scope>
    <source>
        <strain evidence="5">H 168 / OCM 544 / DSM 9562</strain>
    </source>
</reference>
<comment type="similarity">
    <text evidence="1">Belongs to the nitroreductase family.</text>
</comment>
<dbReference type="RefSeq" id="WP_012636056.1">
    <property type="nucleotide sequence ID" value="NC_011899.1"/>
</dbReference>
<evidence type="ECO:0000256" key="1">
    <source>
        <dbReference type="ARBA" id="ARBA00007118"/>
    </source>
</evidence>
<protein>
    <submittedName>
        <fullName evidence="4">Nitroreductase</fullName>
    </submittedName>
</protein>
<dbReference type="EMBL" id="CP001098">
    <property type="protein sequence ID" value="ACL69871.1"/>
    <property type="molecule type" value="Genomic_DNA"/>
</dbReference>
<dbReference type="GO" id="GO:0016491">
    <property type="term" value="F:oxidoreductase activity"/>
    <property type="evidence" value="ECO:0007669"/>
    <property type="project" value="UniProtKB-KW"/>
</dbReference>
<dbReference type="Proteomes" id="UP000000719">
    <property type="component" value="Chromosome"/>
</dbReference>
<dbReference type="Pfam" id="PF00881">
    <property type="entry name" value="Nitroreductase"/>
    <property type="match status" value="1"/>
</dbReference>
<dbReference type="CDD" id="cd02139">
    <property type="entry name" value="nitroreductase"/>
    <property type="match status" value="1"/>
</dbReference>
<dbReference type="OrthoDB" id="9783470at2"/>
<dbReference type="HOGENOM" id="CLU_070764_7_1_9"/>
<name>B8CX52_HALOH</name>
<dbReference type="PANTHER" id="PTHR43673">
    <property type="entry name" value="NAD(P)H NITROREDUCTASE YDGI-RELATED"/>
    <property type="match status" value="1"/>
</dbReference>
<dbReference type="KEGG" id="hor:Hore_11180"/>
<keyword evidence="5" id="KW-1185">Reference proteome</keyword>
<sequence>MDIYEAIKKRRSIRKYISKPVEEEKLKRVLEAGRLAPSGKNVQAWKFIITRDVGLKDKLIEACKGQKFMKEADAIITVCVNEEEVYQYHGNYMTSFAVDGAIALQQMMLAATAEGLGTCWIGAFYEKDVKKILDIPAPYRVIGLTPLGYPAERGRDRGRKPLKEIVYNEKWGNSYN</sequence>
<dbReference type="Gene3D" id="3.40.109.10">
    <property type="entry name" value="NADH Oxidase"/>
    <property type="match status" value="1"/>
</dbReference>
<evidence type="ECO:0000313" key="4">
    <source>
        <dbReference type="EMBL" id="ACL69871.1"/>
    </source>
</evidence>
<evidence type="ECO:0000259" key="3">
    <source>
        <dbReference type="Pfam" id="PF00881"/>
    </source>
</evidence>
<evidence type="ECO:0000313" key="5">
    <source>
        <dbReference type="Proteomes" id="UP000000719"/>
    </source>
</evidence>
<dbReference type="PANTHER" id="PTHR43673:SF10">
    <property type="entry name" value="NADH DEHYDROGENASE_NAD(P)H NITROREDUCTASE XCC3605-RELATED"/>
    <property type="match status" value="1"/>
</dbReference>
<dbReference type="STRING" id="373903.Hore_11180"/>
<dbReference type="SUPFAM" id="SSF55469">
    <property type="entry name" value="FMN-dependent nitroreductase-like"/>
    <property type="match status" value="1"/>
</dbReference>
<keyword evidence="2" id="KW-0560">Oxidoreductase</keyword>
<feature type="domain" description="Nitroreductase" evidence="3">
    <location>
        <begin position="64"/>
        <end position="149"/>
    </location>
</feature>
<gene>
    <name evidence="4" type="ordered locus">Hore_11180</name>
</gene>
<proteinExistence type="inferred from homology"/>